<evidence type="ECO:0000313" key="1">
    <source>
        <dbReference type="EMBL" id="KAI4535151.1"/>
    </source>
</evidence>
<name>A0AAD4Y6F6_OVIAM</name>
<proteinExistence type="predicted"/>
<organism evidence="1 2">
    <name type="scientific">Ovis ammon polii</name>
    <dbReference type="NCBI Taxonomy" id="230172"/>
    <lineage>
        <taxon>Eukaryota</taxon>
        <taxon>Metazoa</taxon>
        <taxon>Chordata</taxon>
        <taxon>Craniata</taxon>
        <taxon>Vertebrata</taxon>
        <taxon>Euteleostomi</taxon>
        <taxon>Mammalia</taxon>
        <taxon>Eutheria</taxon>
        <taxon>Laurasiatheria</taxon>
        <taxon>Artiodactyla</taxon>
        <taxon>Ruminantia</taxon>
        <taxon>Pecora</taxon>
        <taxon>Bovidae</taxon>
        <taxon>Caprinae</taxon>
        <taxon>Ovis</taxon>
    </lineage>
</organism>
<reference evidence="1" key="1">
    <citation type="submission" date="2022-03" db="EMBL/GenBank/DDBJ databases">
        <title>Genomic analyses of argali, domestic sheep and their hybrids provide insights into chromosomal evolution, heterosis and genetic basis of agronomic traits.</title>
        <authorList>
            <person name="Li M."/>
        </authorList>
    </citation>
    <scope>NUCLEOTIDE SEQUENCE</scope>
    <source>
        <strain evidence="1">CAU-MHL-2022a</strain>
        <tissue evidence="1">Skin</tissue>
    </source>
</reference>
<evidence type="ECO:0000313" key="2">
    <source>
        <dbReference type="Proteomes" id="UP001214576"/>
    </source>
</evidence>
<gene>
    <name evidence="1" type="ORF">MG293_014377</name>
</gene>
<accession>A0AAD4Y6F6</accession>
<keyword evidence="2" id="KW-1185">Reference proteome</keyword>
<dbReference type="Proteomes" id="UP001214576">
    <property type="component" value="Unassembled WGS sequence"/>
</dbReference>
<dbReference type="Gene3D" id="3.90.930.12">
    <property type="entry name" value="Ribosomal protein L6, alpha-beta domain"/>
    <property type="match status" value="1"/>
</dbReference>
<dbReference type="EMBL" id="JAKZEL010000018">
    <property type="protein sequence ID" value="KAI4535151.1"/>
    <property type="molecule type" value="Genomic_DNA"/>
</dbReference>
<dbReference type="InterPro" id="IPR036789">
    <property type="entry name" value="Ribosomal_uL6-like_a/b-dom_sf"/>
</dbReference>
<comment type="caution">
    <text evidence="1">The sequence shown here is derived from an EMBL/GenBank/DDBJ whole genome shotgun (WGS) entry which is preliminary data.</text>
</comment>
<dbReference type="GO" id="GO:0003735">
    <property type="term" value="F:structural constituent of ribosome"/>
    <property type="evidence" value="ECO:0007669"/>
    <property type="project" value="InterPro"/>
</dbReference>
<dbReference type="SUPFAM" id="SSF56053">
    <property type="entry name" value="Ribosomal protein L6"/>
    <property type="match status" value="1"/>
</dbReference>
<protein>
    <submittedName>
        <fullName evidence="1">Uncharacterized protein</fullName>
    </submittedName>
</protein>
<dbReference type="GO" id="GO:0006412">
    <property type="term" value="P:translation"/>
    <property type="evidence" value="ECO:0007669"/>
    <property type="project" value="InterPro"/>
</dbReference>
<dbReference type="GO" id="GO:0005840">
    <property type="term" value="C:ribosome"/>
    <property type="evidence" value="ECO:0007669"/>
    <property type="project" value="InterPro"/>
</dbReference>
<sequence>MVLLLKSENFGGGKYIHRVQKRPDIVYTVPQAQEDESSLEGNHMELVSDSASHKDIGKFLDGIYVSEKGTVQQADE</sequence>
<dbReference type="AlphaFoldDB" id="A0AAD4Y6F6"/>
<dbReference type="GO" id="GO:0019843">
    <property type="term" value="F:rRNA binding"/>
    <property type="evidence" value="ECO:0007669"/>
    <property type="project" value="InterPro"/>
</dbReference>